<sequence length="113" mass="13032">ITGNPRRGGFSSKLLWSENADLKFSANNGVKDDNKNLRSMENIVQHSEGNGTEERLKRPQTCTESSTKYHNHPANETDNREEQRLPTLEENPAKRIRNESDEERKHLKFTVKV</sequence>
<feature type="non-terminal residue" evidence="2">
    <location>
        <position position="1"/>
    </location>
</feature>
<evidence type="ECO:0000313" key="2">
    <source>
        <dbReference type="EMBL" id="CAH3183145.1"/>
    </source>
</evidence>
<accession>A0ABN8RX52</accession>
<protein>
    <submittedName>
        <fullName evidence="2">Uncharacterized protein</fullName>
    </submittedName>
</protein>
<feature type="compositionally biased region" description="Basic and acidic residues" evidence="1">
    <location>
        <begin position="91"/>
        <end position="105"/>
    </location>
</feature>
<comment type="caution">
    <text evidence="2">The sequence shown here is derived from an EMBL/GenBank/DDBJ whole genome shotgun (WGS) entry which is preliminary data.</text>
</comment>
<reference evidence="2 3" key="1">
    <citation type="submission" date="2022-05" db="EMBL/GenBank/DDBJ databases">
        <authorList>
            <consortium name="Genoscope - CEA"/>
            <person name="William W."/>
        </authorList>
    </citation>
    <scope>NUCLEOTIDE SEQUENCE [LARGE SCALE GENOMIC DNA]</scope>
</reference>
<gene>
    <name evidence="2" type="ORF">PLOB_00028113</name>
</gene>
<evidence type="ECO:0000256" key="1">
    <source>
        <dbReference type="SAM" id="MobiDB-lite"/>
    </source>
</evidence>
<feature type="compositionally biased region" description="Basic and acidic residues" evidence="1">
    <location>
        <begin position="73"/>
        <end position="84"/>
    </location>
</feature>
<name>A0ABN8RX52_9CNID</name>
<organism evidence="2 3">
    <name type="scientific">Porites lobata</name>
    <dbReference type="NCBI Taxonomy" id="104759"/>
    <lineage>
        <taxon>Eukaryota</taxon>
        <taxon>Metazoa</taxon>
        <taxon>Cnidaria</taxon>
        <taxon>Anthozoa</taxon>
        <taxon>Hexacorallia</taxon>
        <taxon>Scleractinia</taxon>
        <taxon>Fungiina</taxon>
        <taxon>Poritidae</taxon>
        <taxon>Porites</taxon>
    </lineage>
</organism>
<feature type="region of interest" description="Disordered" evidence="1">
    <location>
        <begin position="42"/>
        <end position="113"/>
    </location>
</feature>
<proteinExistence type="predicted"/>
<evidence type="ECO:0000313" key="3">
    <source>
        <dbReference type="Proteomes" id="UP001159405"/>
    </source>
</evidence>
<keyword evidence="3" id="KW-1185">Reference proteome</keyword>
<feature type="non-terminal residue" evidence="2">
    <location>
        <position position="113"/>
    </location>
</feature>
<dbReference type="Proteomes" id="UP001159405">
    <property type="component" value="Unassembled WGS sequence"/>
</dbReference>
<dbReference type="EMBL" id="CALNXK010000344">
    <property type="protein sequence ID" value="CAH3183145.1"/>
    <property type="molecule type" value="Genomic_DNA"/>
</dbReference>